<evidence type="ECO:0000256" key="14">
    <source>
        <dbReference type="ARBA" id="ARBA00061871"/>
    </source>
</evidence>
<evidence type="ECO:0000256" key="5">
    <source>
        <dbReference type="ARBA" id="ARBA00022692"/>
    </source>
</evidence>
<evidence type="ECO:0000259" key="17">
    <source>
        <dbReference type="PROSITE" id="PS50969"/>
    </source>
</evidence>
<comment type="function">
    <text evidence="13">Essential component of the TIM23 complex, a complex that mediates the translocation of transit peptide-containing proteins across the mitochondrial inner membrane. Required to direct preproteins in transit and direct them to the channel protein TIM23, and possibly facilitates transfer of the translocating proteins from the TOM complex to the TIM23 complex.</text>
</comment>
<evidence type="ECO:0000256" key="12">
    <source>
        <dbReference type="ARBA" id="ARBA00023136"/>
    </source>
</evidence>
<dbReference type="CDD" id="cd07521">
    <property type="entry name" value="HAD_FCP1-like"/>
    <property type="match status" value="1"/>
</dbReference>
<evidence type="ECO:0000256" key="13">
    <source>
        <dbReference type="ARBA" id="ARBA00059797"/>
    </source>
</evidence>
<dbReference type="PANTHER" id="PTHR12210">
    <property type="entry name" value="DULLARD PROTEIN PHOSPHATASE"/>
    <property type="match status" value="1"/>
</dbReference>
<evidence type="ECO:0000313" key="19">
    <source>
        <dbReference type="Proteomes" id="UP000053317"/>
    </source>
</evidence>
<keyword evidence="12" id="KW-0472">Membrane</keyword>
<feature type="compositionally biased region" description="Polar residues" evidence="16">
    <location>
        <begin position="1"/>
        <end position="30"/>
    </location>
</feature>
<feature type="compositionally biased region" description="Polar residues" evidence="16">
    <location>
        <begin position="39"/>
        <end position="53"/>
    </location>
</feature>
<keyword evidence="7 15" id="KW-0653">Protein transport</keyword>
<evidence type="ECO:0000256" key="8">
    <source>
        <dbReference type="ARBA" id="ARBA00022946"/>
    </source>
</evidence>
<comment type="caution">
    <text evidence="18">The sequence shown here is derived from an EMBL/GenBank/DDBJ whole genome shotgun (WGS) entry which is preliminary data.</text>
</comment>
<comment type="subunit">
    <text evidence="14">Component of the TIM23 complex, at least composed of TIM23/timX, TIM17/timQ, tim50 and TIM21/timU. Interacts with preproteins in transit.</text>
</comment>
<gene>
    <name evidence="18" type="ORF">UCRPC4_g00263</name>
</gene>
<keyword evidence="4 15" id="KW-0813">Transport</keyword>
<evidence type="ECO:0000256" key="15">
    <source>
        <dbReference type="RuleBase" id="RU365079"/>
    </source>
</evidence>
<dbReference type="Proteomes" id="UP000053317">
    <property type="component" value="Unassembled WGS sequence"/>
</dbReference>
<dbReference type="Gene3D" id="3.40.50.1000">
    <property type="entry name" value="HAD superfamily/HAD-like"/>
    <property type="match status" value="1"/>
</dbReference>
<evidence type="ECO:0000256" key="9">
    <source>
        <dbReference type="ARBA" id="ARBA00022989"/>
    </source>
</evidence>
<accession>A0A0G2F487</accession>
<feature type="compositionally biased region" description="Polar residues" evidence="16">
    <location>
        <begin position="63"/>
        <end position="76"/>
    </location>
</feature>
<evidence type="ECO:0000256" key="1">
    <source>
        <dbReference type="ARBA" id="ARBA00004434"/>
    </source>
</evidence>
<evidence type="ECO:0000256" key="2">
    <source>
        <dbReference type="ARBA" id="ARBA00006344"/>
    </source>
</evidence>
<dbReference type="AlphaFoldDB" id="A0A0G2F487"/>
<protein>
    <recommendedName>
        <fullName evidence="3 15">Mitochondrial import inner membrane translocase subunit TIM50</fullName>
    </recommendedName>
</protein>
<dbReference type="GO" id="GO:0005744">
    <property type="term" value="C:TIM23 mitochondrial import inner membrane translocase complex"/>
    <property type="evidence" value="ECO:0007669"/>
    <property type="project" value="UniProtKB-UniRule"/>
</dbReference>
<dbReference type="FunFam" id="3.40.50.1000:FF:000019">
    <property type="entry name" value="Mitochondrial import inner membrane translocase subunit TIM50"/>
    <property type="match status" value="1"/>
</dbReference>
<dbReference type="GO" id="GO:0015031">
    <property type="term" value="P:protein transport"/>
    <property type="evidence" value="ECO:0007669"/>
    <property type="project" value="UniProtKB-KW"/>
</dbReference>
<name>A0A0G2F487_PHACM</name>
<keyword evidence="9" id="KW-1133">Transmembrane helix</keyword>
<evidence type="ECO:0000256" key="16">
    <source>
        <dbReference type="SAM" id="MobiDB-lite"/>
    </source>
</evidence>
<keyword evidence="11 15" id="KW-0496">Mitochondrion</keyword>
<comment type="subcellular location">
    <subcellularLocation>
        <location evidence="1 15">Mitochondrion inner membrane</location>
        <topology evidence="1 15">Single-pass membrane protein</topology>
    </subcellularLocation>
</comment>
<dbReference type="InterPro" id="IPR050365">
    <property type="entry name" value="TIM50"/>
</dbReference>
<keyword evidence="19" id="KW-1185">Reference proteome</keyword>
<dbReference type="OrthoDB" id="287041at2759"/>
<keyword evidence="6" id="KW-0999">Mitochondrion inner membrane</keyword>
<dbReference type="SMART" id="SM00577">
    <property type="entry name" value="CPDc"/>
    <property type="match status" value="1"/>
</dbReference>
<dbReference type="PROSITE" id="PS50969">
    <property type="entry name" value="FCP1"/>
    <property type="match status" value="1"/>
</dbReference>
<dbReference type="Pfam" id="PF03031">
    <property type="entry name" value="NIF"/>
    <property type="match status" value="1"/>
</dbReference>
<dbReference type="InterPro" id="IPR004274">
    <property type="entry name" value="FCP1_dom"/>
</dbReference>
<reference evidence="18 19" key="2">
    <citation type="submission" date="2015-05" db="EMBL/GenBank/DDBJ databases">
        <authorList>
            <person name="Morales-Cruz A."/>
            <person name="Amrine K.C."/>
            <person name="Cantu D."/>
        </authorList>
    </citation>
    <scope>NUCLEOTIDE SEQUENCE [LARGE SCALE GENOMIC DNA]</scope>
    <source>
        <strain evidence="18">UCRPC4</strain>
    </source>
</reference>
<dbReference type="InterPro" id="IPR023214">
    <property type="entry name" value="HAD_sf"/>
</dbReference>
<dbReference type="EMBL" id="LCWF01000006">
    <property type="protein sequence ID" value="KKY29074.1"/>
    <property type="molecule type" value="Genomic_DNA"/>
</dbReference>
<evidence type="ECO:0000256" key="4">
    <source>
        <dbReference type="ARBA" id="ARBA00022448"/>
    </source>
</evidence>
<keyword evidence="8 15" id="KW-0809">Transit peptide</keyword>
<feature type="region of interest" description="Disordered" evidence="16">
    <location>
        <begin position="1"/>
        <end position="145"/>
    </location>
</feature>
<evidence type="ECO:0000256" key="3">
    <source>
        <dbReference type="ARBA" id="ARBA00020799"/>
    </source>
</evidence>
<reference evidence="18 19" key="1">
    <citation type="submission" date="2015-05" db="EMBL/GenBank/DDBJ databases">
        <title>Distinctive expansion of gene families associated with plant cell wall degradation and secondary metabolism in the genomes of grapevine trunk pathogens.</title>
        <authorList>
            <person name="Lawrence D.P."/>
            <person name="Travadon R."/>
            <person name="Rolshausen P.E."/>
            <person name="Baumgartner K."/>
        </authorList>
    </citation>
    <scope>NUCLEOTIDE SEQUENCE [LARGE SCALE GENOMIC DNA]</scope>
    <source>
        <strain evidence="18">UCRPC4</strain>
    </source>
</reference>
<evidence type="ECO:0000256" key="6">
    <source>
        <dbReference type="ARBA" id="ARBA00022792"/>
    </source>
</evidence>
<comment type="similarity">
    <text evidence="2 15">Belongs to the TIM50 family.</text>
</comment>
<dbReference type="SUPFAM" id="SSF56784">
    <property type="entry name" value="HAD-like"/>
    <property type="match status" value="1"/>
</dbReference>
<evidence type="ECO:0000256" key="7">
    <source>
        <dbReference type="ARBA" id="ARBA00022927"/>
    </source>
</evidence>
<organism evidence="18 19">
    <name type="scientific">Phaeomoniella chlamydospora</name>
    <name type="common">Phaeoacremonium chlamydosporum</name>
    <dbReference type="NCBI Taxonomy" id="158046"/>
    <lineage>
        <taxon>Eukaryota</taxon>
        <taxon>Fungi</taxon>
        <taxon>Dikarya</taxon>
        <taxon>Ascomycota</taxon>
        <taxon>Pezizomycotina</taxon>
        <taxon>Eurotiomycetes</taxon>
        <taxon>Chaetothyriomycetidae</taxon>
        <taxon>Phaeomoniellales</taxon>
        <taxon>Phaeomoniellaceae</taxon>
        <taxon>Phaeomoniella</taxon>
    </lineage>
</organism>
<evidence type="ECO:0000256" key="11">
    <source>
        <dbReference type="ARBA" id="ARBA00023128"/>
    </source>
</evidence>
<feature type="domain" description="FCP1 homology" evidence="17">
    <location>
        <begin position="228"/>
        <end position="369"/>
    </location>
</feature>
<evidence type="ECO:0000313" key="18">
    <source>
        <dbReference type="EMBL" id="KKY29074.1"/>
    </source>
</evidence>
<evidence type="ECO:0000256" key="10">
    <source>
        <dbReference type="ARBA" id="ARBA00023010"/>
    </source>
</evidence>
<sequence>MAGSSKAGSTGQFSDSQQEFQTPGSASANTAPKAEDVAANTQQNSPITSSSHYAQGKEHEVDTPSTEKPQSDTSSAEDVPRQPLPDLTQGIPSTLDAELQQARQRESGAHESTLNITEDPTEAATGGGRSGGDDGLPKTEYVSSADRKRQQQFKYGYFAIFASIGASMLYLGRNWDSDTDEKKHSDAPSGWNLSAFGQRFKARLSDTLSFYNEPAFTKLLPDPDPDPLLQPPFTLVLSLEDLLLHSEWTREHGWRIAKRPGVDYFLRYLSQYYEIVVWTSQPMMMADPVIRKFDPFRIMRWPLFREATLYKNGEHDLSYLNRDLSKVLMIDTDPGHARNQPDNAIILPKWTGDPKDRTLVNLVPFLEYLAMMGIEDTRHVIKSFEGKDIPEEFARREKIMREKFETKIAAEKSKKPSFNLGSLSASLGLTNAAQEEKPKMLWDQVRERGQKQYEAFEKEIRENGAKWMAEMAAEEKKAQEEAMKNMKGMFSGALSGQK</sequence>
<keyword evidence="10 15" id="KW-0811">Translocation</keyword>
<dbReference type="InterPro" id="IPR036412">
    <property type="entry name" value="HAD-like_sf"/>
</dbReference>
<keyword evidence="5" id="KW-0812">Transmembrane</keyword>
<proteinExistence type="inferred from homology"/>